<feature type="compositionally biased region" description="Basic and acidic residues" evidence="1">
    <location>
        <begin position="260"/>
        <end position="271"/>
    </location>
</feature>
<evidence type="ECO:0000313" key="3">
    <source>
        <dbReference type="Proteomes" id="UP000266723"/>
    </source>
</evidence>
<name>A0ABQ7AI74_BRACR</name>
<dbReference type="Proteomes" id="UP000266723">
    <property type="component" value="Unassembled WGS sequence"/>
</dbReference>
<feature type="region of interest" description="Disordered" evidence="1">
    <location>
        <begin position="233"/>
        <end position="271"/>
    </location>
</feature>
<organism evidence="2 3">
    <name type="scientific">Brassica cretica</name>
    <name type="common">Mustard</name>
    <dbReference type="NCBI Taxonomy" id="69181"/>
    <lineage>
        <taxon>Eukaryota</taxon>
        <taxon>Viridiplantae</taxon>
        <taxon>Streptophyta</taxon>
        <taxon>Embryophyta</taxon>
        <taxon>Tracheophyta</taxon>
        <taxon>Spermatophyta</taxon>
        <taxon>Magnoliopsida</taxon>
        <taxon>eudicotyledons</taxon>
        <taxon>Gunneridae</taxon>
        <taxon>Pentapetalae</taxon>
        <taxon>rosids</taxon>
        <taxon>malvids</taxon>
        <taxon>Brassicales</taxon>
        <taxon>Brassicaceae</taxon>
        <taxon>Brassiceae</taxon>
        <taxon>Brassica</taxon>
    </lineage>
</organism>
<evidence type="ECO:0000256" key="1">
    <source>
        <dbReference type="SAM" id="MobiDB-lite"/>
    </source>
</evidence>
<accession>A0ABQ7AI74</accession>
<comment type="caution">
    <text evidence="2">The sequence shown here is derived from an EMBL/GenBank/DDBJ whole genome shotgun (WGS) entry which is preliminary data.</text>
</comment>
<feature type="compositionally biased region" description="Low complexity" evidence="1">
    <location>
        <begin position="165"/>
        <end position="182"/>
    </location>
</feature>
<keyword evidence="3" id="KW-1185">Reference proteome</keyword>
<proteinExistence type="predicted"/>
<feature type="compositionally biased region" description="Basic and acidic residues" evidence="1">
    <location>
        <begin position="373"/>
        <end position="382"/>
    </location>
</feature>
<feature type="compositionally biased region" description="Basic residues" evidence="1">
    <location>
        <begin position="389"/>
        <end position="398"/>
    </location>
</feature>
<feature type="compositionally biased region" description="Basic and acidic residues" evidence="1">
    <location>
        <begin position="148"/>
        <end position="158"/>
    </location>
</feature>
<evidence type="ECO:0000313" key="2">
    <source>
        <dbReference type="EMBL" id="KAF3497308.1"/>
    </source>
</evidence>
<gene>
    <name evidence="2" type="ORF">DY000_02053180</name>
</gene>
<evidence type="ECO:0008006" key="4">
    <source>
        <dbReference type="Google" id="ProtNLM"/>
    </source>
</evidence>
<feature type="region of interest" description="Disordered" evidence="1">
    <location>
        <begin position="369"/>
        <end position="398"/>
    </location>
</feature>
<reference evidence="2 3" key="1">
    <citation type="journal article" date="2020" name="BMC Genomics">
        <title>Intraspecific diversification of the crop wild relative Brassica cretica Lam. using demographic model selection.</title>
        <authorList>
            <person name="Kioukis A."/>
            <person name="Michalopoulou V.A."/>
            <person name="Briers L."/>
            <person name="Pirintsos S."/>
            <person name="Studholme D.J."/>
            <person name="Pavlidis P."/>
            <person name="Sarris P.F."/>
        </authorList>
    </citation>
    <scope>NUCLEOTIDE SEQUENCE [LARGE SCALE GENOMIC DNA]</scope>
    <source>
        <strain evidence="3">cv. PFS-1207/04</strain>
    </source>
</reference>
<feature type="region of interest" description="Disordered" evidence="1">
    <location>
        <begin position="148"/>
        <end position="182"/>
    </location>
</feature>
<sequence>MSIDTVRPTSIDTVHSSSIDTVHPPSIDTVHRDTVHRDTVHLGTVHPITVHPITVHPVKNDTTCGETEKIEVLILRDLIKELMELASSSEQNEDIKTAFLNKFLYEATTTREKKKNDKWDRFLASLDKEYMIPIQLLDDIMAKRDEQHVSGELSRVEEAGTEDATSTSTGGRTSTSTYGMTSMSTDITTSASIDITTSTPINITTSTSIDDVYREVTMEDSLGLEEWLEDMDQNSKKKLDDDHHTSRGDLETSKASIGRHQPDEIDRQPPHIIDLHPPDIDRHRQPLIDLHHPPNIDRFPLLDVPPGCIIEMEPIEERMYMSKVSHLAVPKHQRPPIWTEEAAGFHKRVKRIHDPVKIVVPCAVFETESPIPPDRRMEKPPRDQTSLGGKKRRNWKKRKRIMGDSQVSLIPHFSDDIRKSRVRSICFSQPFTKLQALLIAEMIYKGEESMEEAFTQE</sequence>
<feature type="compositionally biased region" description="Basic and acidic residues" evidence="1">
    <location>
        <begin position="233"/>
        <end position="252"/>
    </location>
</feature>
<protein>
    <recommendedName>
        <fullName evidence="4">Reverse transcriptase domain-containing protein</fullName>
    </recommendedName>
</protein>
<dbReference type="EMBL" id="QGKV02002055">
    <property type="protein sequence ID" value="KAF3497308.1"/>
    <property type="molecule type" value="Genomic_DNA"/>
</dbReference>